<dbReference type="SFLD" id="SFLDS00001">
    <property type="entry name" value="Enolase"/>
    <property type="match status" value="1"/>
</dbReference>
<organism evidence="9 10">
    <name type="scientific">Pandoraea sputorum</name>
    <dbReference type="NCBI Taxonomy" id="93222"/>
    <lineage>
        <taxon>Bacteria</taxon>
        <taxon>Pseudomonadati</taxon>
        <taxon>Pseudomonadota</taxon>
        <taxon>Betaproteobacteria</taxon>
        <taxon>Burkholderiales</taxon>
        <taxon>Burkholderiaceae</taxon>
        <taxon>Pandoraea</taxon>
    </lineage>
</organism>
<dbReference type="SFLD" id="SFLDG00180">
    <property type="entry name" value="muconate_cycloisomerase"/>
    <property type="match status" value="1"/>
</dbReference>
<comment type="similarity">
    <text evidence="1 7">Belongs to the mandelate racemase/muconate lactonizing enzyme family.</text>
</comment>
<evidence type="ECO:0000256" key="3">
    <source>
        <dbReference type="ARBA" id="ARBA00022842"/>
    </source>
</evidence>
<dbReference type="SMART" id="SM00922">
    <property type="entry name" value="MR_MLE"/>
    <property type="match status" value="1"/>
</dbReference>
<feature type="domain" description="Mandelate racemase/muconate lactonizing enzyme C-terminal" evidence="8">
    <location>
        <begin position="133"/>
        <end position="225"/>
    </location>
</feature>
<dbReference type="RefSeq" id="WP_039399860.1">
    <property type="nucleotide sequence ID" value="NZ_CABPRX010000008.1"/>
</dbReference>
<feature type="binding site" evidence="6">
    <location>
        <position position="178"/>
    </location>
    <ligand>
        <name>Mg(2+)</name>
        <dbReference type="ChEBI" id="CHEBI:18420"/>
    </ligand>
</feature>
<keyword evidence="10" id="KW-1185">Reference proteome</keyword>
<dbReference type="InterPro" id="IPR036849">
    <property type="entry name" value="Enolase-like_C_sf"/>
</dbReference>
<accession>A0A239SMS3</accession>
<dbReference type="InterPro" id="IPR013341">
    <property type="entry name" value="Mandelate_racemase_N_dom"/>
</dbReference>
<dbReference type="Gene3D" id="3.20.20.120">
    <property type="entry name" value="Enolase-like C-terminal domain"/>
    <property type="match status" value="1"/>
</dbReference>
<evidence type="ECO:0000256" key="7">
    <source>
        <dbReference type="RuleBase" id="RU366006"/>
    </source>
</evidence>
<feature type="active site" description="Proton acceptor; specific for (S)-substrate epimerization" evidence="5">
    <location>
        <position position="249"/>
    </location>
</feature>
<evidence type="ECO:0000313" key="10">
    <source>
        <dbReference type="Proteomes" id="UP000215126"/>
    </source>
</evidence>
<feature type="binding site" evidence="6">
    <location>
        <position position="227"/>
    </location>
    <ligand>
        <name>Mg(2+)</name>
        <dbReference type="ChEBI" id="CHEBI:18420"/>
    </ligand>
</feature>
<dbReference type="SUPFAM" id="SSF54826">
    <property type="entry name" value="Enolase N-terminal domain-like"/>
    <property type="match status" value="1"/>
</dbReference>
<dbReference type="GO" id="GO:0006518">
    <property type="term" value="P:peptide metabolic process"/>
    <property type="evidence" value="ECO:0007669"/>
    <property type="project" value="UniProtKB-ARBA"/>
</dbReference>
<reference evidence="9 10" key="1">
    <citation type="submission" date="2017-06" db="EMBL/GenBank/DDBJ databases">
        <authorList>
            <consortium name="Pathogen Informatics"/>
        </authorList>
    </citation>
    <scope>NUCLEOTIDE SEQUENCE [LARGE SCALE GENOMIC DNA]</scope>
    <source>
        <strain evidence="9 10">NCTC13161</strain>
    </source>
</reference>
<keyword evidence="3 6" id="KW-0460">Magnesium</keyword>
<sequence length="338" mass="36471">MTIPCTLSVRIERWPLATPFHISGHTVDAAEVLVVSLRSGQCRGRGEAAGVYYRSETPESMAEQIAVVRADIERGISREDLISLLPAGGARNAVDAALWSLAAQRCGMTVARLSGRARLRPLRTSLTVGVDTAEAMADAARRYVGAKTLKIKLDGNALDAERLVAIRNACPDVALAVDANQGWTQDHMHRMLPVLQQVGVDLLEQPLPVGEDACLESMSYPIRLAADESFQDLADLTDVAHRYDVVNIKLDKCGGLTRALSLVAPIRDLGLSVMVGCMPCTSLGLAPAYLLGQVCDRVDLDGPCFLAEDRAPSFQYRNGYVLGTDSLWGVDDVERIAT</sequence>
<keyword evidence="4 7" id="KW-0413">Isomerase</keyword>
<evidence type="ECO:0000256" key="5">
    <source>
        <dbReference type="PIRSR" id="PIRSR634603-1"/>
    </source>
</evidence>
<keyword evidence="2 6" id="KW-0479">Metal-binding</keyword>
<dbReference type="GO" id="GO:0046872">
    <property type="term" value="F:metal ion binding"/>
    <property type="evidence" value="ECO:0007669"/>
    <property type="project" value="UniProtKB-KW"/>
</dbReference>
<protein>
    <recommendedName>
        <fullName evidence="7">Dipeptide epimerase</fullName>
        <ecNumber evidence="7">5.1.1.-</ecNumber>
    </recommendedName>
</protein>
<dbReference type="Gene3D" id="3.30.390.10">
    <property type="entry name" value="Enolase-like, N-terminal domain"/>
    <property type="match status" value="1"/>
</dbReference>
<dbReference type="InterPro" id="IPR029017">
    <property type="entry name" value="Enolase-like_N"/>
</dbReference>
<dbReference type="InterPro" id="IPR034603">
    <property type="entry name" value="Dipeptide_epimerase"/>
</dbReference>
<dbReference type="OrthoDB" id="9782675at2"/>
<dbReference type="GO" id="GO:0016855">
    <property type="term" value="F:racemase and epimerase activity, acting on amino acids and derivatives"/>
    <property type="evidence" value="ECO:0007669"/>
    <property type="project" value="UniProtKB-UniRule"/>
</dbReference>
<dbReference type="EMBL" id="LT906435">
    <property type="protein sequence ID" value="SNU86707.1"/>
    <property type="molecule type" value="Genomic_DNA"/>
</dbReference>
<dbReference type="InterPro" id="IPR029065">
    <property type="entry name" value="Enolase_C-like"/>
</dbReference>
<dbReference type="PANTHER" id="PTHR48073">
    <property type="entry name" value="O-SUCCINYLBENZOATE SYNTHASE-RELATED"/>
    <property type="match status" value="1"/>
</dbReference>
<dbReference type="CDD" id="cd03319">
    <property type="entry name" value="L-Ala-DL-Glu_epimerase"/>
    <property type="match status" value="1"/>
</dbReference>
<dbReference type="Pfam" id="PF02746">
    <property type="entry name" value="MR_MLE_N"/>
    <property type="match status" value="1"/>
</dbReference>
<dbReference type="SUPFAM" id="SSF51604">
    <property type="entry name" value="Enolase C-terminal domain-like"/>
    <property type="match status" value="1"/>
</dbReference>
<dbReference type="Pfam" id="PF13378">
    <property type="entry name" value="MR_MLE_C"/>
    <property type="match status" value="1"/>
</dbReference>
<gene>
    <name evidence="9" type="primary">ycjG</name>
    <name evidence="9" type="ORF">SAMEA4530655_03448</name>
</gene>
<dbReference type="InterPro" id="IPR013342">
    <property type="entry name" value="Mandelate_racemase_C"/>
</dbReference>
<feature type="binding site" evidence="6">
    <location>
        <position position="204"/>
    </location>
    <ligand>
        <name>Mg(2+)</name>
        <dbReference type="ChEBI" id="CHEBI:18420"/>
    </ligand>
</feature>
<evidence type="ECO:0000256" key="6">
    <source>
        <dbReference type="PIRSR" id="PIRSR634603-3"/>
    </source>
</evidence>
<dbReference type="STRING" id="93222.NA29_21345"/>
<name>A0A239SMS3_9BURK</name>
<evidence type="ECO:0000256" key="4">
    <source>
        <dbReference type="ARBA" id="ARBA00023235"/>
    </source>
</evidence>
<evidence type="ECO:0000259" key="8">
    <source>
        <dbReference type="SMART" id="SM00922"/>
    </source>
</evidence>
<evidence type="ECO:0000256" key="1">
    <source>
        <dbReference type="ARBA" id="ARBA00008031"/>
    </source>
</evidence>
<evidence type="ECO:0000256" key="2">
    <source>
        <dbReference type="ARBA" id="ARBA00022723"/>
    </source>
</evidence>
<dbReference type="AlphaFoldDB" id="A0A239SMS3"/>
<feature type="active site" description="Proton acceptor; specific for (R)-substrate epimerization" evidence="5">
    <location>
        <position position="152"/>
    </location>
</feature>
<dbReference type="GeneID" id="88096057"/>
<dbReference type="SFLD" id="SFLDF00010">
    <property type="entry name" value="dipeptide_epimerase"/>
    <property type="match status" value="1"/>
</dbReference>
<proteinExistence type="inferred from homology"/>
<dbReference type="EC" id="5.1.1.-" evidence="7"/>
<dbReference type="Proteomes" id="UP000215126">
    <property type="component" value="Chromosome 1"/>
</dbReference>
<evidence type="ECO:0000313" key="9">
    <source>
        <dbReference type="EMBL" id="SNU86707.1"/>
    </source>
</evidence>
<comment type="cofactor">
    <cofactor evidence="6 7">
        <name>Mg(2+)</name>
        <dbReference type="ChEBI" id="CHEBI:18420"/>
    </cofactor>
    <text evidence="6 7">Binds 1 Mg(2+) ion per subunit.</text>
</comment>
<dbReference type="KEGG" id="pspu:NA29_21345"/>
<dbReference type="PANTHER" id="PTHR48073:SF2">
    <property type="entry name" value="O-SUCCINYLBENZOATE SYNTHASE"/>
    <property type="match status" value="1"/>
</dbReference>